<dbReference type="Proteomes" id="UP001499878">
    <property type="component" value="Unassembled WGS sequence"/>
</dbReference>
<comment type="caution">
    <text evidence="1">The sequence shown here is derived from an EMBL/GenBank/DDBJ whole genome shotgun (WGS) entry which is preliminary data.</text>
</comment>
<evidence type="ECO:0000313" key="2">
    <source>
        <dbReference type="Proteomes" id="UP001499878"/>
    </source>
</evidence>
<dbReference type="InterPro" id="IPR048142">
    <property type="entry name" value="QRL_CxxC_CxxC"/>
</dbReference>
<dbReference type="NCBIfam" id="NF041638">
    <property type="entry name" value="QRL_CxxC_CxxC"/>
    <property type="match status" value="1"/>
</dbReference>
<proteinExistence type="predicted"/>
<keyword evidence="2" id="KW-1185">Reference proteome</keyword>
<name>A0ABP9TDD3_9ACTN</name>
<reference evidence="2" key="1">
    <citation type="journal article" date="2019" name="Int. J. Syst. Evol. Microbiol.">
        <title>The Global Catalogue of Microorganisms (GCM) 10K type strain sequencing project: providing services to taxonomists for standard genome sequencing and annotation.</title>
        <authorList>
            <consortium name="The Broad Institute Genomics Platform"/>
            <consortium name="The Broad Institute Genome Sequencing Center for Infectious Disease"/>
            <person name="Wu L."/>
            <person name="Ma J."/>
        </authorList>
    </citation>
    <scope>NUCLEOTIDE SEQUENCE [LARGE SCALE GENOMIC DNA]</scope>
    <source>
        <strain evidence="2">JCM 18306</strain>
    </source>
</reference>
<dbReference type="EMBL" id="BAABJR010000020">
    <property type="protein sequence ID" value="GAA5215048.1"/>
    <property type="molecule type" value="Genomic_DNA"/>
</dbReference>
<accession>A0ABP9TDD3</accession>
<gene>
    <name evidence="1" type="ORF">GCM10023323_62530</name>
</gene>
<evidence type="ECO:0000313" key="1">
    <source>
        <dbReference type="EMBL" id="GAA5215048.1"/>
    </source>
</evidence>
<dbReference type="RefSeq" id="WP_345636300.1">
    <property type="nucleotide sequence ID" value="NZ_BAABJR010000020.1"/>
</dbReference>
<sequence length="129" mass="14400">MTAYGKCFDPNGARYGIPTYPWCFAPDGLATRRQLREQGLRPGGQEVVAQVMRTNRRAGTDRVAYLYRVDCAKPVRPMTSRKWGALALAMLARRTCRVCGITYGYCLPTSLGMCILCAHPDQHSPERSV</sequence>
<protein>
    <submittedName>
        <fullName evidence="1">Uncharacterized protein</fullName>
    </submittedName>
</protein>
<organism evidence="1 2">
    <name type="scientific">Streptomyces thinghirensis</name>
    <dbReference type="NCBI Taxonomy" id="551547"/>
    <lineage>
        <taxon>Bacteria</taxon>
        <taxon>Bacillati</taxon>
        <taxon>Actinomycetota</taxon>
        <taxon>Actinomycetes</taxon>
        <taxon>Kitasatosporales</taxon>
        <taxon>Streptomycetaceae</taxon>
        <taxon>Streptomyces</taxon>
    </lineage>
</organism>